<keyword evidence="3 6" id="KW-0408">Iron</keyword>
<comment type="similarity">
    <text evidence="6">Belongs to the aconitase/IPM isomerase family. LeuC type 2 subfamily.</text>
</comment>
<evidence type="ECO:0000313" key="8">
    <source>
        <dbReference type="EMBL" id="HBK53951.1"/>
    </source>
</evidence>
<dbReference type="GO" id="GO:0051539">
    <property type="term" value="F:4 iron, 4 sulfur cluster binding"/>
    <property type="evidence" value="ECO:0007669"/>
    <property type="project" value="UniProtKB-KW"/>
</dbReference>
<dbReference type="Pfam" id="PF00330">
    <property type="entry name" value="Aconitase"/>
    <property type="match status" value="1"/>
</dbReference>
<dbReference type="PROSITE" id="PS01244">
    <property type="entry name" value="ACONITASE_2"/>
    <property type="match status" value="1"/>
</dbReference>
<dbReference type="InterPro" id="IPR006251">
    <property type="entry name" value="Homoacnase/IPMdehydase_lsu"/>
</dbReference>
<comment type="cofactor">
    <cofactor evidence="6">
        <name>[4Fe-4S] cluster</name>
        <dbReference type="ChEBI" id="CHEBI:49883"/>
    </cofactor>
    <text evidence="6">Binds 1 [4Fe-4S] cluster per subunit.</text>
</comment>
<evidence type="ECO:0000256" key="1">
    <source>
        <dbReference type="ARBA" id="ARBA00022485"/>
    </source>
</evidence>
<evidence type="ECO:0000259" key="7">
    <source>
        <dbReference type="Pfam" id="PF00330"/>
    </source>
</evidence>
<feature type="binding site" evidence="6">
    <location>
        <position position="300"/>
    </location>
    <ligand>
        <name>[4Fe-4S] cluster</name>
        <dbReference type="ChEBI" id="CHEBI:49883"/>
    </ligand>
</feature>
<dbReference type="PANTHER" id="PTHR43822:SF16">
    <property type="entry name" value="3-ISOPROPYLMALATE DEHYDRATASE LARGE SUBUNIT 2"/>
    <property type="match status" value="1"/>
</dbReference>
<dbReference type="InterPro" id="IPR050067">
    <property type="entry name" value="IPM_dehydratase_rel_enz"/>
</dbReference>
<evidence type="ECO:0000256" key="2">
    <source>
        <dbReference type="ARBA" id="ARBA00022723"/>
    </source>
</evidence>
<dbReference type="PROSITE" id="PS00450">
    <property type="entry name" value="ACONITASE_1"/>
    <property type="match status" value="1"/>
</dbReference>
<protein>
    <recommendedName>
        <fullName evidence="6">3-isopropylmalate dehydratase large subunit</fullName>
        <ecNumber evidence="6">4.2.1.33</ecNumber>
    </recommendedName>
    <alternativeName>
        <fullName evidence="6">Alpha-IPM isomerase</fullName>
        <shortName evidence="6">IPMI</shortName>
    </alternativeName>
    <alternativeName>
        <fullName evidence="6">Isopropylmalate isomerase</fullName>
    </alternativeName>
</protein>
<dbReference type="CDD" id="cd01583">
    <property type="entry name" value="IPMI"/>
    <property type="match status" value="1"/>
</dbReference>
<feature type="binding site" evidence="6">
    <location>
        <position position="360"/>
    </location>
    <ligand>
        <name>[4Fe-4S] cluster</name>
        <dbReference type="ChEBI" id="CHEBI:49883"/>
    </ligand>
</feature>
<comment type="catalytic activity">
    <reaction evidence="6">
        <text>(2R,3S)-3-isopropylmalate = (2S)-2-isopropylmalate</text>
        <dbReference type="Rhea" id="RHEA:32287"/>
        <dbReference type="ChEBI" id="CHEBI:1178"/>
        <dbReference type="ChEBI" id="CHEBI:35121"/>
        <dbReference type="EC" id="4.2.1.33"/>
    </reaction>
</comment>
<keyword evidence="2 6" id="KW-0479">Metal-binding</keyword>
<dbReference type="EMBL" id="DNZF01000184">
    <property type="protein sequence ID" value="HBK53951.1"/>
    <property type="molecule type" value="Genomic_DNA"/>
</dbReference>
<dbReference type="STRING" id="378794.GCA_001570625_01019"/>
<reference evidence="8 9" key="1">
    <citation type="journal article" date="2018" name="Nat. Biotechnol.">
        <title>A standardized bacterial taxonomy based on genome phylogeny substantially revises the tree of life.</title>
        <authorList>
            <person name="Parks D.H."/>
            <person name="Chuvochina M."/>
            <person name="Waite D.W."/>
            <person name="Rinke C."/>
            <person name="Skarshewski A."/>
            <person name="Chaumeil P.A."/>
            <person name="Hugenholtz P."/>
        </authorList>
    </citation>
    <scope>NUCLEOTIDE SEQUENCE [LARGE SCALE GENOMIC DNA]</scope>
    <source>
        <strain evidence="8">UBA10948</strain>
    </source>
</reference>
<dbReference type="PANTHER" id="PTHR43822">
    <property type="entry name" value="HOMOACONITASE, MITOCHONDRIAL-RELATED"/>
    <property type="match status" value="1"/>
</dbReference>
<evidence type="ECO:0000256" key="4">
    <source>
        <dbReference type="ARBA" id="ARBA00023014"/>
    </source>
</evidence>
<dbReference type="InterPro" id="IPR015931">
    <property type="entry name" value="Acnase/IPM_dHydase_lsu_aba_1/3"/>
</dbReference>
<dbReference type="InterPro" id="IPR011826">
    <property type="entry name" value="HAcnase/IPMdehydase_lsu_prok"/>
</dbReference>
<feature type="domain" description="Aconitase/3-isopropylmalate dehydratase large subunit alpha/beta/alpha" evidence="7">
    <location>
        <begin position="7"/>
        <end position="411"/>
    </location>
</feature>
<feature type="binding site" evidence="6">
    <location>
        <position position="363"/>
    </location>
    <ligand>
        <name>[4Fe-4S] cluster</name>
        <dbReference type="ChEBI" id="CHEBI:49883"/>
    </ligand>
</feature>
<name>A0A354YZ09_9FIRM</name>
<evidence type="ECO:0000256" key="3">
    <source>
        <dbReference type="ARBA" id="ARBA00023004"/>
    </source>
</evidence>
<dbReference type="AlphaFoldDB" id="A0A354YZ09"/>
<dbReference type="GO" id="GO:0009098">
    <property type="term" value="P:L-leucine biosynthetic process"/>
    <property type="evidence" value="ECO:0007669"/>
    <property type="project" value="UniProtKB-UniRule"/>
</dbReference>
<dbReference type="InterPro" id="IPR033941">
    <property type="entry name" value="IPMI_cat"/>
</dbReference>
<keyword evidence="5 6" id="KW-0456">Lyase</keyword>
<dbReference type="InterPro" id="IPR036008">
    <property type="entry name" value="Aconitase_4Fe-4S_dom"/>
</dbReference>
<dbReference type="NCBIfam" id="TIGR02083">
    <property type="entry name" value="LEU2"/>
    <property type="match status" value="1"/>
</dbReference>
<dbReference type="NCBIfam" id="NF001614">
    <property type="entry name" value="PRK00402.1"/>
    <property type="match status" value="1"/>
</dbReference>
<dbReference type="InterPro" id="IPR018136">
    <property type="entry name" value="Aconitase_4Fe-4S_BS"/>
</dbReference>
<proteinExistence type="inferred from homology"/>
<dbReference type="NCBIfam" id="TIGR02086">
    <property type="entry name" value="IPMI_arch"/>
    <property type="match status" value="1"/>
</dbReference>
<sequence>MGMTISQKILARHAGREMLEPGELINCQLDLVLGNDVTAPVAIAEFKKLGIDKVFDQSRVVLVPDHFTPNKDIKSAEQCKILRDFARQYEIENYFEIGQMGIEHCLLPEQGLVVPGDLVIGADSHTCTYGAWGAFATGVGSTDMAAGMATGEAWFKVPESIKFVYYGRLPRWVGGKDLILHTIGDIGVDGARYMSMEFTGEVIENLSIDNRFTMANMAIEAGGKNGIFAADEITLDYVKKRAKRPFELYQSDPDAVYFDIKEYDVSQLEPVVAFPHLPENTRPVTEATHVSLDQVVIGSCTNGRIEDLEITASLLKGQKVHPEIRVIIFPGTREIYLEALRRGYIETFIEAGAVVSTPTCGPCLGGHMGILARGEKALATTNRNFVGRMGHPESEVYLASPAVAAASAVKGRITAPWELEPERGFHYEI</sequence>
<keyword evidence="6" id="KW-0028">Amino-acid biosynthesis</keyword>
<dbReference type="EC" id="4.2.1.33" evidence="6"/>
<comment type="caution">
    <text evidence="8">The sequence shown here is derived from an EMBL/GenBank/DDBJ whole genome shotgun (WGS) entry which is preliminary data.</text>
</comment>
<dbReference type="UniPathway" id="UPA00048">
    <property type="reaction ID" value="UER00071"/>
</dbReference>
<dbReference type="InterPro" id="IPR001030">
    <property type="entry name" value="Acoase/IPM_deHydtase_lsu_aba"/>
</dbReference>
<dbReference type="Gene3D" id="3.30.499.10">
    <property type="entry name" value="Aconitase, domain 3"/>
    <property type="match status" value="2"/>
</dbReference>
<organism evidence="8 9">
    <name type="scientific">Syntrophomonas wolfei</name>
    <dbReference type="NCBI Taxonomy" id="863"/>
    <lineage>
        <taxon>Bacteria</taxon>
        <taxon>Bacillati</taxon>
        <taxon>Bacillota</taxon>
        <taxon>Clostridia</taxon>
        <taxon>Eubacteriales</taxon>
        <taxon>Syntrophomonadaceae</taxon>
        <taxon>Syntrophomonas</taxon>
    </lineage>
</organism>
<comment type="pathway">
    <text evidence="6">Amino-acid biosynthesis; L-leucine biosynthesis; L-leucine from 3-methyl-2-oxobutanoate: step 2/4.</text>
</comment>
<dbReference type="PRINTS" id="PR00415">
    <property type="entry name" value="ACONITASE"/>
</dbReference>
<keyword evidence="6" id="KW-0432">Leucine biosynthesis</keyword>
<evidence type="ECO:0000313" key="9">
    <source>
        <dbReference type="Proteomes" id="UP000263273"/>
    </source>
</evidence>
<gene>
    <name evidence="6 8" type="primary">leuC</name>
    <name evidence="8" type="ORF">DDZ44_08455</name>
</gene>
<keyword evidence="4 6" id="KW-0411">Iron-sulfur</keyword>
<comment type="subunit">
    <text evidence="6">Heterodimer of LeuC and LeuD.</text>
</comment>
<accession>A0A354YZ09</accession>
<dbReference type="Proteomes" id="UP000263273">
    <property type="component" value="Unassembled WGS sequence"/>
</dbReference>
<dbReference type="NCBIfam" id="TIGR01343">
    <property type="entry name" value="hacA_fam"/>
    <property type="match status" value="1"/>
</dbReference>
<evidence type="ECO:0000256" key="5">
    <source>
        <dbReference type="ARBA" id="ARBA00023239"/>
    </source>
</evidence>
<dbReference type="InterPro" id="IPR011823">
    <property type="entry name" value="IsopropMal_deHydtase_lsu_bac"/>
</dbReference>
<keyword evidence="1 6" id="KW-0004">4Fe-4S</keyword>
<dbReference type="GO" id="GO:0003861">
    <property type="term" value="F:3-isopropylmalate dehydratase activity"/>
    <property type="evidence" value="ECO:0007669"/>
    <property type="project" value="UniProtKB-UniRule"/>
</dbReference>
<evidence type="ECO:0000256" key="6">
    <source>
        <dbReference type="HAMAP-Rule" id="MF_01027"/>
    </source>
</evidence>
<comment type="function">
    <text evidence="6">Catalyzes the isomerization between 2-isopropylmalate and 3-isopropylmalate, via the formation of 2-isopropylmaleate.</text>
</comment>
<dbReference type="SUPFAM" id="SSF53732">
    <property type="entry name" value="Aconitase iron-sulfur domain"/>
    <property type="match status" value="1"/>
</dbReference>
<dbReference type="GO" id="GO:0046872">
    <property type="term" value="F:metal ion binding"/>
    <property type="evidence" value="ECO:0007669"/>
    <property type="project" value="UniProtKB-KW"/>
</dbReference>
<keyword evidence="6" id="KW-0100">Branched-chain amino acid biosynthesis</keyword>
<dbReference type="HAMAP" id="MF_01027">
    <property type="entry name" value="LeuC_type2"/>
    <property type="match status" value="1"/>
</dbReference>